<proteinExistence type="predicted"/>
<dbReference type="EMBL" id="UIGB01000001">
    <property type="protein sequence ID" value="SUU85975.1"/>
    <property type="molecule type" value="Genomic_DNA"/>
</dbReference>
<sequence>MTHALDKTFPWDWWRTTPPSRLDATHRYTLRRSLAQIAVLGEPGWQRAVAGDAAEAIGIALPLIHSGESGLRLDIVMSAVLLCALNGNPAAALMLAHALDSKSHQDLWPLTERWLARIPTPKTPKSERSQGGAA</sequence>
<protein>
    <submittedName>
        <fullName evidence="1">Uncharacterized protein</fullName>
    </submittedName>
</protein>
<organism evidence="1 2">
    <name type="scientific">Afipia felis</name>
    <name type="common">Cat scratch disease bacillus</name>
    <dbReference type="NCBI Taxonomy" id="1035"/>
    <lineage>
        <taxon>Bacteria</taxon>
        <taxon>Pseudomonadati</taxon>
        <taxon>Pseudomonadota</taxon>
        <taxon>Alphaproteobacteria</taxon>
        <taxon>Hyphomicrobiales</taxon>
        <taxon>Nitrobacteraceae</taxon>
        <taxon>Afipia</taxon>
    </lineage>
</organism>
<reference evidence="1 2" key="1">
    <citation type="submission" date="2018-06" db="EMBL/GenBank/DDBJ databases">
        <authorList>
            <consortium name="Pathogen Informatics"/>
            <person name="Doyle S."/>
        </authorList>
    </citation>
    <scope>NUCLEOTIDE SEQUENCE [LARGE SCALE GENOMIC DNA]</scope>
    <source>
        <strain evidence="1 2">NCTC12722</strain>
    </source>
</reference>
<dbReference type="RefSeq" id="WP_002716802.1">
    <property type="nucleotide sequence ID" value="NZ_UFSI01000001.1"/>
</dbReference>
<evidence type="ECO:0000313" key="1">
    <source>
        <dbReference type="EMBL" id="SUU85975.1"/>
    </source>
</evidence>
<accession>A0A380WCZ5</accession>
<dbReference type="OrthoDB" id="8244107at2"/>
<dbReference type="Proteomes" id="UP000254343">
    <property type="component" value="Unassembled WGS sequence"/>
</dbReference>
<evidence type="ECO:0000313" key="2">
    <source>
        <dbReference type="Proteomes" id="UP000254343"/>
    </source>
</evidence>
<name>A0A380WCZ5_AFIFE</name>
<gene>
    <name evidence="1" type="ORF">NCTC12722_03193</name>
</gene>
<dbReference type="AlphaFoldDB" id="A0A380WCZ5"/>